<evidence type="ECO:0000313" key="2">
    <source>
        <dbReference type="Proteomes" id="UP000283633"/>
    </source>
</evidence>
<accession>A0A426D6N0</accession>
<name>A0A426D6N0_9LACO</name>
<keyword evidence="2" id="KW-1185">Reference proteome</keyword>
<proteinExistence type="predicted"/>
<evidence type="ECO:0000313" key="1">
    <source>
        <dbReference type="EMBL" id="RRK10264.1"/>
    </source>
</evidence>
<organism evidence="1 2">
    <name type="scientific">Lactiplantibacillus garii</name>
    <dbReference type="NCBI Taxonomy" id="2306423"/>
    <lineage>
        <taxon>Bacteria</taxon>
        <taxon>Bacillati</taxon>
        <taxon>Bacillota</taxon>
        <taxon>Bacilli</taxon>
        <taxon>Lactobacillales</taxon>
        <taxon>Lactobacillaceae</taxon>
        <taxon>Lactiplantibacillus</taxon>
    </lineage>
</organism>
<comment type="caution">
    <text evidence="1">The sequence shown here is derived from an EMBL/GenBank/DDBJ whole genome shotgun (WGS) entry which is preliminary data.</text>
</comment>
<dbReference type="EMBL" id="QWZQ01000025">
    <property type="protein sequence ID" value="RRK10264.1"/>
    <property type="molecule type" value="Genomic_DNA"/>
</dbReference>
<gene>
    <name evidence="1" type="ORF">D1831_08495</name>
</gene>
<reference evidence="1 2" key="1">
    <citation type="submission" date="2018-08" db="EMBL/GenBank/DDBJ databases">
        <title>Genome Lactobacillus garii FI11369.</title>
        <authorList>
            <person name="Diaz M."/>
            <person name="Narbad A."/>
        </authorList>
    </citation>
    <scope>NUCLEOTIDE SEQUENCE [LARGE SCALE GENOMIC DNA]</scope>
    <source>
        <strain evidence="1 2">FI11369</strain>
    </source>
</reference>
<sequence length="60" mass="6409">MAAIALTSTASGRPLAILALDNGSSQQQLRNRSPLPLRTDFQLKKQDAVAPDRHSLGVLV</sequence>
<protein>
    <submittedName>
        <fullName evidence="1">Uncharacterized protein</fullName>
    </submittedName>
</protein>
<dbReference type="Proteomes" id="UP000283633">
    <property type="component" value="Unassembled WGS sequence"/>
</dbReference>
<dbReference type="AlphaFoldDB" id="A0A426D6N0"/>